<dbReference type="AlphaFoldDB" id="A0A656QFL2"/>
<dbReference type="OrthoDB" id="9133560at2"/>
<dbReference type="EMBL" id="JFHD01000018">
    <property type="protein sequence ID" value="KDR28518.1"/>
    <property type="molecule type" value="Genomic_DNA"/>
</dbReference>
<sequence>MRTFSQLSEFASVAQEYQRLRTKHPLIPARYVLKWINCDDASIGCSTIEQFVCPHEWTVNEESDAGYCCLCGLPEC</sequence>
<keyword evidence="2" id="KW-1185">Reference proteome</keyword>
<reference evidence="1 2" key="1">
    <citation type="submission" date="2014-03" db="EMBL/GenBank/DDBJ databases">
        <title>Draft Genome Sequences of Four Burkholderia Strains.</title>
        <authorList>
            <person name="Liu X.Y."/>
            <person name="Li C.X."/>
            <person name="Xu J.H."/>
        </authorList>
    </citation>
    <scope>NUCLEOTIDE SEQUENCE [LARGE SCALE GENOMIC DNA]</scope>
    <source>
        <strain evidence="1 2">OP-1</strain>
    </source>
</reference>
<gene>
    <name evidence="1" type="ORF">BG60_11095</name>
</gene>
<evidence type="ECO:0000313" key="1">
    <source>
        <dbReference type="EMBL" id="KDR28518.1"/>
    </source>
</evidence>
<comment type="caution">
    <text evidence="1">The sequence shown here is derived from an EMBL/GenBank/DDBJ whole genome shotgun (WGS) entry which is preliminary data.</text>
</comment>
<dbReference type="RefSeq" id="WP_033535944.1">
    <property type="nucleotide sequence ID" value="NZ_JFHD01000018.1"/>
</dbReference>
<name>A0A656QFL2_9BURK</name>
<proteinExistence type="predicted"/>
<protein>
    <submittedName>
        <fullName evidence="1">Uncharacterized protein</fullName>
    </submittedName>
</protein>
<evidence type="ECO:0000313" key="2">
    <source>
        <dbReference type="Proteomes" id="UP000027451"/>
    </source>
</evidence>
<accession>A0A656QFL2</accession>
<organism evidence="1 2">
    <name type="scientific">Caballeronia zhejiangensis</name>
    <dbReference type="NCBI Taxonomy" id="871203"/>
    <lineage>
        <taxon>Bacteria</taxon>
        <taxon>Pseudomonadati</taxon>
        <taxon>Pseudomonadota</taxon>
        <taxon>Betaproteobacteria</taxon>
        <taxon>Burkholderiales</taxon>
        <taxon>Burkholderiaceae</taxon>
        <taxon>Caballeronia</taxon>
    </lineage>
</organism>
<dbReference type="Proteomes" id="UP000027451">
    <property type="component" value="Unassembled WGS sequence"/>
</dbReference>